<keyword evidence="5" id="KW-0851">Voltage-gated channel</keyword>
<dbReference type="Proteomes" id="UP000559027">
    <property type="component" value="Unassembled WGS sequence"/>
</dbReference>
<dbReference type="GO" id="GO:0030171">
    <property type="term" value="F:voltage-gated proton channel activity"/>
    <property type="evidence" value="ECO:0007669"/>
    <property type="project" value="InterPro"/>
</dbReference>
<keyword evidence="9" id="KW-0407">Ion channel</keyword>
<organism evidence="12 13">
    <name type="scientific">Leucocoprinus leucothites</name>
    <dbReference type="NCBI Taxonomy" id="201217"/>
    <lineage>
        <taxon>Eukaryota</taxon>
        <taxon>Fungi</taxon>
        <taxon>Dikarya</taxon>
        <taxon>Basidiomycota</taxon>
        <taxon>Agaricomycotina</taxon>
        <taxon>Agaricomycetes</taxon>
        <taxon>Agaricomycetidae</taxon>
        <taxon>Agaricales</taxon>
        <taxon>Agaricineae</taxon>
        <taxon>Agaricaceae</taxon>
        <taxon>Leucocoprinus</taxon>
    </lineage>
</organism>
<evidence type="ECO:0000256" key="7">
    <source>
        <dbReference type="ARBA" id="ARBA00023065"/>
    </source>
</evidence>
<dbReference type="EMBL" id="JAACJO010000005">
    <property type="protein sequence ID" value="KAF5357850.1"/>
    <property type="molecule type" value="Genomic_DNA"/>
</dbReference>
<dbReference type="AlphaFoldDB" id="A0A8H5G422"/>
<dbReference type="Gene3D" id="1.20.120.350">
    <property type="entry name" value="Voltage-gated potassium channels. Chain C"/>
    <property type="match status" value="1"/>
</dbReference>
<feature type="transmembrane region" description="Helical" evidence="11">
    <location>
        <begin position="133"/>
        <end position="156"/>
    </location>
</feature>
<reference evidence="12 13" key="1">
    <citation type="journal article" date="2020" name="ISME J.">
        <title>Uncovering the hidden diversity of litter-decomposition mechanisms in mushroom-forming fungi.</title>
        <authorList>
            <person name="Floudas D."/>
            <person name="Bentzer J."/>
            <person name="Ahren D."/>
            <person name="Johansson T."/>
            <person name="Persson P."/>
            <person name="Tunlid A."/>
        </authorList>
    </citation>
    <scope>NUCLEOTIDE SEQUENCE [LARGE SCALE GENOMIC DNA]</scope>
    <source>
        <strain evidence="12 13">CBS 146.42</strain>
    </source>
</reference>
<keyword evidence="2" id="KW-0813">Transport</keyword>
<keyword evidence="8 11" id="KW-0472">Membrane</keyword>
<dbReference type="PANTHER" id="PTHR46480:SF1">
    <property type="entry name" value="VOLTAGE-GATED HYDROGEN CHANNEL 1"/>
    <property type="match status" value="1"/>
</dbReference>
<evidence type="ECO:0000256" key="10">
    <source>
        <dbReference type="SAM" id="MobiDB-lite"/>
    </source>
</evidence>
<gene>
    <name evidence="12" type="ORF">D9756_001657</name>
</gene>
<feature type="region of interest" description="Disordered" evidence="10">
    <location>
        <begin position="1"/>
        <end position="35"/>
    </location>
</feature>
<evidence type="ECO:0000256" key="11">
    <source>
        <dbReference type="SAM" id="Phobius"/>
    </source>
</evidence>
<evidence type="ECO:0000256" key="5">
    <source>
        <dbReference type="ARBA" id="ARBA00022882"/>
    </source>
</evidence>
<dbReference type="OrthoDB" id="427456at2759"/>
<dbReference type="GO" id="GO:0034702">
    <property type="term" value="C:monoatomic ion channel complex"/>
    <property type="evidence" value="ECO:0007669"/>
    <property type="project" value="UniProtKB-KW"/>
</dbReference>
<evidence type="ECO:0000256" key="6">
    <source>
        <dbReference type="ARBA" id="ARBA00022989"/>
    </source>
</evidence>
<comment type="subcellular location">
    <subcellularLocation>
        <location evidence="1">Cell membrane</location>
        <topology evidence="1">Multi-pass membrane protein</topology>
    </subcellularLocation>
</comment>
<evidence type="ECO:0000313" key="12">
    <source>
        <dbReference type="EMBL" id="KAF5357850.1"/>
    </source>
</evidence>
<protein>
    <recommendedName>
        <fullName evidence="14">Hydrogen voltage-gated channel 1</fullName>
    </recommendedName>
</protein>
<evidence type="ECO:0000256" key="8">
    <source>
        <dbReference type="ARBA" id="ARBA00023136"/>
    </source>
</evidence>
<keyword evidence="3" id="KW-1003">Cell membrane</keyword>
<name>A0A8H5G422_9AGAR</name>
<accession>A0A8H5G422</accession>
<evidence type="ECO:0000256" key="2">
    <source>
        <dbReference type="ARBA" id="ARBA00022448"/>
    </source>
</evidence>
<keyword evidence="13" id="KW-1185">Reference proteome</keyword>
<evidence type="ECO:0008006" key="14">
    <source>
        <dbReference type="Google" id="ProtNLM"/>
    </source>
</evidence>
<evidence type="ECO:0000256" key="9">
    <source>
        <dbReference type="ARBA" id="ARBA00023303"/>
    </source>
</evidence>
<dbReference type="InterPro" id="IPR031846">
    <property type="entry name" value="Hvcn1"/>
</dbReference>
<keyword evidence="6 11" id="KW-1133">Transmembrane helix</keyword>
<feature type="compositionally biased region" description="Polar residues" evidence="10">
    <location>
        <begin position="9"/>
        <end position="35"/>
    </location>
</feature>
<keyword evidence="4 11" id="KW-0812">Transmembrane</keyword>
<keyword evidence="7" id="KW-0406">Ion transport</keyword>
<sequence length="249" mass="27312">MPEDGGDTLPTTVADTNHPWSRIGSDTSSSHAGQRSSLKQRCRVWQERVGHTIESRPTHLLVLFLLTVDVACVIADLGYGFLTRDCDNAHNHDPAWLGALAHVALVITAVFMVEIVLALFAFGPEFYNPFGKIPLATLHLFDAIVIITTFVLEVVLKGKVEEFAALLIILRFWRIIKLMEGVALGAGELGAEAAEELALTRETLLRVQGELLASQNEVQRLRQRLLTAGITPDDPDDEVQVRQISGSSP</sequence>
<feature type="transmembrane region" description="Helical" evidence="11">
    <location>
        <begin position="94"/>
        <end position="121"/>
    </location>
</feature>
<evidence type="ECO:0000256" key="4">
    <source>
        <dbReference type="ARBA" id="ARBA00022692"/>
    </source>
</evidence>
<dbReference type="InterPro" id="IPR027359">
    <property type="entry name" value="Volt_channel_dom_sf"/>
</dbReference>
<proteinExistence type="predicted"/>
<feature type="transmembrane region" description="Helical" evidence="11">
    <location>
        <begin position="60"/>
        <end position="82"/>
    </location>
</feature>
<evidence type="ECO:0000313" key="13">
    <source>
        <dbReference type="Proteomes" id="UP000559027"/>
    </source>
</evidence>
<evidence type="ECO:0000256" key="3">
    <source>
        <dbReference type="ARBA" id="ARBA00022475"/>
    </source>
</evidence>
<evidence type="ECO:0000256" key="1">
    <source>
        <dbReference type="ARBA" id="ARBA00004651"/>
    </source>
</evidence>
<comment type="caution">
    <text evidence="12">The sequence shown here is derived from an EMBL/GenBank/DDBJ whole genome shotgun (WGS) entry which is preliminary data.</text>
</comment>
<dbReference type="GO" id="GO:0005886">
    <property type="term" value="C:plasma membrane"/>
    <property type="evidence" value="ECO:0007669"/>
    <property type="project" value="UniProtKB-SubCell"/>
</dbReference>
<dbReference type="PANTHER" id="PTHR46480">
    <property type="entry name" value="F20B24.22"/>
    <property type="match status" value="1"/>
</dbReference>